<reference evidence="3" key="2">
    <citation type="submission" date="2020-09" db="EMBL/GenBank/DDBJ databases">
        <authorList>
            <person name="Sun Q."/>
            <person name="Zhou Y."/>
        </authorList>
    </citation>
    <scope>NUCLEOTIDE SEQUENCE</scope>
    <source>
        <strain evidence="3">CGMCC 1.15085</strain>
    </source>
</reference>
<evidence type="ECO:0000259" key="2">
    <source>
        <dbReference type="Pfam" id="PF01636"/>
    </source>
</evidence>
<dbReference type="Gene3D" id="3.90.1200.10">
    <property type="match status" value="1"/>
</dbReference>
<dbReference type="AlphaFoldDB" id="A0A916SWA8"/>
<dbReference type="InterPro" id="IPR002575">
    <property type="entry name" value="Aminoglycoside_PTrfase"/>
</dbReference>
<dbReference type="Pfam" id="PF01636">
    <property type="entry name" value="APH"/>
    <property type="match status" value="1"/>
</dbReference>
<dbReference type="PANTHER" id="PTHR21064">
    <property type="entry name" value="AMINOGLYCOSIDE PHOSPHOTRANSFERASE DOMAIN-CONTAINING PROTEIN-RELATED"/>
    <property type="match status" value="1"/>
</dbReference>
<dbReference type="Proteomes" id="UP000636793">
    <property type="component" value="Unassembled WGS sequence"/>
</dbReference>
<gene>
    <name evidence="3" type="ORF">GCM10011492_03660</name>
</gene>
<organism evidence="3 4">
    <name type="scientific">Flexivirga endophytica</name>
    <dbReference type="NCBI Taxonomy" id="1849103"/>
    <lineage>
        <taxon>Bacteria</taxon>
        <taxon>Bacillati</taxon>
        <taxon>Actinomycetota</taxon>
        <taxon>Actinomycetes</taxon>
        <taxon>Micrococcales</taxon>
        <taxon>Dermacoccaceae</taxon>
        <taxon>Flexivirga</taxon>
    </lineage>
</organism>
<accession>A0A916SWA8</accession>
<comment type="similarity">
    <text evidence="1">Belongs to the pseudomonas-type ThrB family.</text>
</comment>
<sequence>MLWEPDNPGTVLAERFDFADAAAAADWVSRTVEQHWGIQAGPCERITMSFNNALVWFHTPHGRRVAKWSIATHRFDRLAALAEMTAWLDRRGQPVSAPAQTLDGRHQVEVDGVSLGLQREIDGELLDVTSPDQVRAAGAVLARLHEALSSYPDGQRLTELTPPAETLDKQISDWLGSDHPRAPRKAVDVLRQRLAVAPADPLPTQLVHGDFRAANVLVTGSTVTAVLDFEEACPEHRIAELARSAVLLGTKFDDWGPVTAEVRAEFLAGYQSVCRLTPAEAAWWDTLVLWISLAMIPDGDDPTGWGDAARQALELPAVTTGAE</sequence>
<reference evidence="3" key="1">
    <citation type="journal article" date="2014" name="Int. J. Syst. Evol. Microbiol.">
        <title>Complete genome sequence of Corynebacterium casei LMG S-19264T (=DSM 44701T), isolated from a smear-ripened cheese.</title>
        <authorList>
            <consortium name="US DOE Joint Genome Institute (JGI-PGF)"/>
            <person name="Walter F."/>
            <person name="Albersmeier A."/>
            <person name="Kalinowski J."/>
            <person name="Ruckert C."/>
        </authorList>
    </citation>
    <scope>NUCLEOTIDE SEQUENCE</scope>
    <source>
        <strain evidence="3">CGMCC 1.15085</strain>
    </source>
</reference>
<proteinExistence type="inferred from homology"/>
<feature type="domain" description="Aminoglycoside phosphotransferase" evidence="2">
    <location>
        <begin position="45"/>
        <end position="280"/>
    </location>
</feature>
<dbReference type="InterPro" id="IPR011009">
    <property type="entry name" value="Kinase-like_dom_sf"/>
</dbReference>
<protein>
    <recommendedName>
        <fullName evidence="2">Aminoglycoside phosphotransferase domain-containing protein</fullName>
    </recommendedName>
</protein>
<evidence type="ECO:0000256" key="1">
    <source>
        <dbReference type="ARBA" id="ARBA00038240"/>
    </source>
</evidence>
<comment type="caution">
    <text evidence="3">The sequence shown here is derived from an EMBL/GenBank/DDBJ whole genome shotgun (WGS) entry which is preliminary data.</text>
</comment>
<dbReference type="EMBL" id="BMHI01000001">
    <property type="protein sequence ID" value="GGB17148.1"/>
    <property type="molecule type" value="Genomic_DNA"/>
</dbReference>
<dbReference type="PANTHER" id="PTHR21064:SF6">
    <property type="entry name" value="AMINOGLYCOSIDE PHOSPHOTRANSFERASE DOMAIN-CONTAINING PROTEIN"/>
    <property type="match status" value="1"/>
</dbReference>
<keyword evidence="4" id="KW-1185">Reference proteome</keyword>
<name>A0A916SWA8_9MICO</name>
<evidence type="ECO:0000313" key="4">
    <source>
        <dbReference type="Proteomes" id="UP000636793"/>
    </source>
</evidence>
<dbReference type="GO" id="GO:0019202">
    <property type="term" value="F:amino acid kinase activity"/>
    <property type="evidence" value="ECO:0007669"/>
    <property type="project" value="TreeGrafter"/>
</dbReference>
<dbReference type="SUPFAM" id="SSF56112">
    <property type="entry name" value="Protein kinase-like (PK-like)"/>
    <property type="match status" value="1"/>
</dbReference>
<evidence type="ECO:0000313" key="3">
    <source>
        <dbReference type="EMBL" id="GGB17148.1"/>
    </source>
</evidence>
<dbReference type="InterPro" id="IPR050249">
    <property type="entry name" value="Pseudomonas-type_ThrB"/>
</dbReference>